<feature type="domain" description="Phage terminase large subunit C-terminal" evidence="1">
    <location>
        <begin position="243"/>
        <end position="391"/>
    </location>
</feature>
<dbReference type="AlphaFoldDB" id="A0A7C5YXL9"/>
<dbReference type="Pfam" id="PF17288">
    <property type="entry name" value="Terminase_3C"/>
    <property type="match status" value="1"/>
</dbReference>
<protein>
    <recommendedName>
        <fullName evidence="1">Phage terminase large subunit C-terminal domain-containing protein</fullName>
    </recommendedName>
</protein>
<dbReference type="PANTHER" id="PTHR39184">
    <property type="match status" value="1"/>
</dbReference>
<dbReference type="EMBL" id="DRVY01000050">
    <property type="protein sequence ID" value="HHR92221.1"/>
    <property type="molecule type" value="Genomic_DNA"/>
</dbReference>
<comment type="caution">
    <text evidence="2">The sequence shown here is derived from an EMBL/GenBank/DDBJ whole genome shotgun (WGS) entry which is preliminary data.</text>
</comment>
<dbReference type="InterPro" id="IPR027417">
    <property type="entry name" value="P-loop_NTPase"/>
</dbReference>
<dbReference type="Gene3D" id="3.40.50.300">
    <property type="entry name" value="P-loop containing nucleotide triphosphate hydrolases"/>
    <property type="match status" value="1"/>
</dbReference>
<sequence length="423" mass="49098">MLQIKLHPNQYQTATDNHRFRVVCAGRRFGKSVLSRSIVLDWATKKQGLYWIVSPTYQMAKDIHWKQGYNLEIPQDWILKKNEVDLEIVLKNGSRIALKSAENPDRLRGVGLSGLVVDEIAFLKDWKRIWKEALRPSLSDTKAPALFISTPLGYNHFYDLWMKGQTDDKEWKSWHFTTYDNPYIAVSEIEQAKSELDEDTFAQEYLGEFKKFTGLVYKEFSRENNVIEPIELQPNWTYYRGVDFGWVNPTAVVFVAITDKGELFVFDEIYQKGLQTPDLAQLIKQKSSGKAFTNTIADSAQIADIEELRKYGLMINPVEKTSGSPTESWTAYRIRKVNEKLKTKTLKVFSTCKNLIFEFENYQYHEIRNGSEVKEVPMKINDHAINALEYLICSLHEKIEASYETQKHIPQYAGFVKKNWSLA</sequence>
<gene>
    <name evidence="2" type="ORF">ENL96_01780</name>
</gene>
<reference evidence="2" key="1">
    <citation type="journal article" date="2020" name="mSystems">
        <title>Genome- and Community-Level Interaction Insights into Carbon Utilization and Element Cycling Functions of Hydrothermarchaeota in Hydrothermal Sediment.</title>
        <authorList>
            <person name="Zhou Z."/>
            <person name="Liu Y."/>
            <person name="Xu W."/>
            <person name="Pan J."/>
            <person name="Luo Z.H."/>
            <person name="Li M."/>
        </authorList>
    </citation>
    <scope>NUCLEOTIDE SEQUENCE [LARGE SCALE GENOMIC DNA]</scope>
    <source>
        <strain evidence="2">SpSt-1042</strain>
    </source>
</reference>
<name>A0A7C5YXL9_UNCC3</name>
<accession>A0A7C5YXL9</accession>
<evidence type="ECO:0000259" key="1">
    <source>
        <dbReference type="Pfam" id="PF17288"/>
    </source>
</evidence>
<dbReference type="InterPro" id="IPR035413">
    <property type="entry name" value="Terminase_L_C"/>
</dbReference>
<organism evidence="2">
    <name type="scientific">candidate division CPR3 bacterium</name>
    <dbReference type="NCBI Taxonomy" id="2268181"/>
    <lineage>
        <taxon>Bacteria</taxon>
        <taxon>Bacteria division CPR3</taxon>
    </lineage>
</organism>
<proteinExistence type="predicted"/>
<dbReference type="InterPro" id="IPR052380">
    <property type="entry name" value="Viral_DNA_packaging_terminase"/>
</dbReference>
<dbReference type="PANTHER" id="PTHR39184:SF1">
    <property type="entry name" value="PBSX PHAGE TERMINASE LARGE SUBUNIT"/>
    <property type="match status" value="1"/>
</dbReference>
<dbReference type="Pfam" id="PF03237">
    <property type="entry name" value="Terminase_6N"/>
    <property type="match status" value="1"/>
</dbReference>
<evidence type="ECO:0000313" key="2">
    <source>
        <dbReference type="EMBL" id="HHR92221.1"/>
    </source>
</evidence>
<dbReference type="Gene3D" id="3.30.420.280">
    <property type="match status" value="1"/>
</dbReference>